<keyword evidence="1" id="KW-0472">Membrane</keyword>
<proteinExistence type="predicted"/>
<gene>
    <name evidence="2" type="ORF">C427_5440</name>
</gene>
<keyword evidence="1" id="KW-0812">Transmembrane</keyword>
<dbReference type="HOGENOM" id="CLU_2570714_0_0_6"/>
<name>K6ZVS9_9ALTE</name>
<dbReference type="Proteomes" id="UP000011864">
    <property type="component" value="Chromosome"/>
</dbReference>
<dbReference type="STRING" id="1129794.C427_5440"/>
<dbReference type="AlphaFoldDB" id="K6ZVS9"/>
<dbReference type="EMBL" id="CP003837">
    <property type="protein sequence ID" value="AGH47537.1"/>
    <property type="molecule type" value="Genomic_DNA"/>
</dbReference>
<organism evidence="2 3">
    <name type="scientific">Paraglaciecola psychrophila 170</name>
    <dbReference type="NCBI Taxonomy" id="1129794"/>
    <lineage>
        <taxon>Bacteria</taxon>
        <taxon>Pseudomonadati</taxon>
        <taxon>Pseudomonadota</taxon>
        <taxon>Gammaproteobacteria</taxon>
        <taxon>Alteromonadales</taxon>
        <taxon>Alteromonadaceae</taxon>
        <taxon>Paraglaciecola</taxon>
    </lineage>
</organism>
<evidence type="ECO:0000313" key="3">
    <source>
        <dbReference type="Proteomes" id="UP000011864"/>
    </source>
</evidence>
<dbReference type="RefSeq" id="WP_007642669.1">
    <property type="nucleotide sequence ID" value="NC_020514.1"/>
</dbReference>
<protein>
    <submittedName>
        <fullName evidence="2">Uncharacterized protein</fullName>
    </submittedName>
</protein>
<keyword evidence="1" id="KW-1133">Transmembrane helix</keyword>
<reference evidence="2 3" key="1">
    <citation type="journal article" date="2013" name="Genome Announc.">
        <title>Complete Genome Sequence of Glaciecola psychrophila Strain 170T.</title>
        <authorList>
            <person name="Yin J."/>
            <person name="Chen J."/>
            <person name="Liu G."/>
            <person name="Yu Y."/>
            <person name="Song L."/>
            <person name="Wang X."/>
            <person name="Qu X."/>
        </authorList>
    </citation>
    <scope>NUCLEOTIDE SEQUENCE [LARGE SCALE GENOMIC DNA]</scope>
    <source>
        <strain evidence="2 3">170</strain>
    </source>
</reference>
<evidence type="ECO:0000313" key="2">
    <source>
        <dbReference type="EMBL" id="AGH47537.1"/>
    </source>
</evidence>
<sequence>MSPDEEQLKKLLNQSAPVTDEDKALQQVLRKSTNTTAIKDVGSLFVGWFWVLLLGFGASAYSAKRRFDLRQKLKQTKNNKN</sequence>
<accession>K6ZVS9</accession>
<evidence type="ECO:0000256" key="1">
    <source>
        <dbReference type="SAM" id="Phobius"/>
    </source>
</evidence>
<dbReference type="OrthoDB" id="6228601at2"/>
<dbReference type="KEGG" id="gps:C427_5440"/>
<keyword evidence="3" id="KW-1185">Reference proteome</keyword>
<dbReference type="PATRIC" id="fig|1129794.4.peg.5421"/>
<feature type="transmembrane region" description="Helical" evidence="1">
    <location>
        <begin position="41"/>
        <end position="63"/>
    </location>
</feature>